<reference evidence="2 3" key="1">
    <citation type="submission" date="2020-07" db="EMBL/GenBank/DDBJ databases">
        <title>Sequencing the genomes of 1000 actinobacteria strains.</title>
        <authorList>
            <person name="Klenk H.-P."/>
        </authorList>
    </citation>
    <scope>NUCLEOTIDE SEQUENCE [LARGE SCALE GENOMIC DNA]</scope>
    <source>
        <strain evidence="2 3">DSM 23819</strain>
    </source>
</reference>
<dbReference type="RefSeq" id="WP_179500395.1">
    <property type="nucleotide sequence ID" value="NZ_JACCAA010000001.1"/>
</dbReference>
<proteinExistence type="predicted"/>
<feature type="compositionally biased region" description="Polar residues" evidence="1">
    <location>
        <begin position="1"/>
        <end position="16"/>
    </location>
</feature>
<dbReference type="AlphaFoldDB" id="A0A7Y9UMG4"/>
<feature type="region of interest" description="Disordered" evidence="1">
    <location>
        <begin position="1"/>
        <end position="26"/>
    </location>
</feature>
<accession>A0A7Y9UMG4</accession>
<keyword evidence="3" id="KW-1185">Reference proteome</keyword>
<dbReference type="Proteomes" id="UP000540656">
    <property type="component" value="Unassembled WGS sequence"/>
</dbReference>
<evidence type="ECO:0000313" key="3">
    <source>
        <dbReference type="Proteomes" id="UP000540656"/>
    </source>
</evidence>
<protein>
    <submittedName>
        <fullName evidence="2">Uncharacterized protein</fullName>
    </submittedName>
</protein>
<dbReference type="EMBL" id="JACCAA010000001">
    <property type="protein sequence ID" value="NYG57478.1"/>
    <property type="molecule type" value="Genomic_DNA"/>
</dbReference>
<sequence>MNEATTPLETESTQEPTMVRPASVPETGNTVVDGVLARLEGLDQMPIDEHVAVFEHAHEQLRGALDGPRLPRP</sequence>
<comment type="caution">
    <text evidence="2">The sequence shown here is derived from an EMBL/GenBank/DDBJ whole genome shotgun (WGS) entry which is preliminary data.</text>
</comment>
<organism evidence="2 3">
    <name type="scientific">Nocardioides daedukensis</name>
    <dbReference type="NCBI Taxonomy" id="634462"/>
    <lineage>
        <taxon>Bacteria</taxon>
        <taxon>Bacillati</taxon>
        <taxon>Actinomycetota</taxon>
        <taxon>Actinomycetes</taxon>
        <taxon>Propionibacteriales</taxon>
        <taxon>Nocardioidaceae</taxon>
        <taxon>Nocardioides</taxon>
    </lineage>
</organism>
<evidence type="ECO:0000313" key="2">
    <source>
        <dbReference type="EMBL" id="NYG57478.1"/>
    </source>
</evidence>
<evidence type="ECO:0000256" key="1">
    <source>
        <dbReference type="SAM" id="MobiDB-lite"/>
    </source>
</evidence>
<gene>
    <name evidence="2" type="ORF">BJ980_000401</name>
</gene>
<name>A0A7Y9UMG4_9ACTN</name>